<keyword evidence="1" id="KW-0645">Protease</keyword>
<accession>A0A662ZC67</accession>
<name>A0A662ZC67_9GAMM</name>
<dbReference type="OrthoDB" id="9807498at2"/>
<evidence type="ECO:0000313" key="2">
    <source>
        <dbReference type="Proteomes" id="UP000243374"/>
    </source>
</evidence>
<dbReference type="Pfam" id="PF01136">
    <property type="entry name" value="Peptidase_U32"/>
    <property type="match status" value="1"/>
</dbReference>
<dbReference type="AlphaFoldDB" id="A0A662ZC67"/>
<evidence type="ECO:0000313" key="1">
    <source>
        <dbReference type="EMBL" id="SFK41008.1"/>
    </source>
</evidence>
<reference evidence="1 2" key="1">
    <citation type="submission" date="2016-10" db="EMBL/GenBank/DDBJ databases">
        <authorList>
            <person name="Varghese N."/>
            <person name="Submissions S."/>
        </authorList>
    </citation>
    <scope>NUCLEOTIDE SEQUENCE [LARGE SCALE GENOMIC DNA]</scope>
    <source>
        <strain evidence="1 2">22B</strain>
    </source>
</reference>
<keyword evidence="2" id="KW-1185">Reference proteome</keyword>
<dbReference type="PANTHER" id="PTHR30217:SF10">
    <property type="entry name" value="23S RRNA 5-HYDROXYCYTIDINE C2501 SYNTHASE"/>
    <property type="match status" value="1"/>
</dbReference>
<dbReference type="PANTHER" id="PTHR30217">
    <property type="entry name" value="PEPTIDASE U32 FAMILY"/>
    <property type="match status" value="1"/>
</dbReference>
<gene>
    <name evidence="1" type="ORF">SAMN04487865_10705</name>
</gene>
<organism evidence="1 2">
    <name type="scientific">Succinivibrio dextrinosolvens</name>
    <dbReference type="NCBI Taxonomy" id="83771"/>
    <lineage>
        <taxon>Bacteria</taxon>
        <taxon>Pseudomonadati</taxon>
        <taxon>Pseudomonadota</taxon>
        <taxon>Gammaproteobacteria</taxon>
        <taxon>Aeromonadales</taxon>
        <taxon>Succinivibrionaceae</taxon>
        <taxon>Succinivibrio</taxon>
    </lineage>
</organism>
<dbReference type="GO" id="GO:0006508">
    <property type="term" value="P:proteolysis"/>
    <property type="evidence" value="ECO:0007669"/>
    <property type="project" value="UniProtKB-KW"/>
</dbReference>
<proteinExistence type="predicted"/>
<dbReference type="InterPro" id="IPR051454">
    <property type="entry name" value="RNA/ubiquinone_mod_enzymes"/>
</dbReference>
<dbReference type="InterPro" id="IPR001539">
    <property type="entry name" value="Peptidase_U32"/>
</dbReference>
<protein>
    <submittedName>
        <fullName evidence="1">Putative protease</fullName>
    </submittedName>
</protein>
<dbReference type="Proteomes" id="UP000243374">
    <property type="component" value="Unassembled WGS sequence"/>
</dbReference>
<dbReference type="EMBL" id="FOSF01000070">
    <property type="protein sequence ID" value="SFK41008.1"/>
    <property type="molecule type" value="Genomic_DNA"/>
</dbReference>
<keyword evidence="1" id="KW-0378">Hydrolase</keyword>
<dbReference type="GO" id="GO:0008233">
    <property type="term" value="F:peptidase activity"/>
    <property type="evidence" value="ECO:0007669"/>
    <property type="project" value="UniProtKB-KW"/>
</dbReference>
<sequence>MYMQHSQLNRTKLELLAPAKDFTSAKNAILCGADAVFIGGPAFGARADATNKIDDIKKVCKLAHRFGVKVHVTLNTLLYDAELKSAQQIIYDLAAAGIDVLIVQDLSIFSFDISKGIEVHASTQCCIDTVDKLKFYESLGVSQVVLPREFTFDKIKEFHEACPKVRLEAFILGALCVGVSGICHISDYLKGRSANRGSCAQICRLPMQLFHNGKEIAVGHLLSLKDNNLSGHIDELVAAGVTSFKIEGRLKDKNYVGNTTAYVSSKLDSFISKHGEFERASYGKSSISFKADINKTFNRGFTDGLFTDNKKSLPFALTPKFLGPKIGTVISVKRKGKETEITLSTSAKKSLNKGDGLTYIKDPASVRTDSVNISERVPSVEGFRINSVAEQNSKTAVINVFGSVMLKSGTILYKNYDADFEKSLDAKNSAVRTVSYDLDCSVKHKEESLYTLSLTAKDESGHIASDSLDFEFNSELGVIGRDKLISTLSKRLDEYSVLNSLSITGDTDRLSVRLSSINELRRKVLSMCFDHAGVNSESQFIPFKFEKESFFPKYPNGKVDSRLVLNSVAKRFYEVCGTKVGLEDSAADNLEKNSVMVCKFCLINEYGTCSKLGGKVSGYTLGVSGKTFKIKVDCKNCFMHIVQE</sequence>
<dbReference type="PROSITE" id="PS01276">
    <property type="entry name" value="PEPTIDASE_U32"/>
    <property type="match status" value="1"/>
</dbReference>